<dbReference type="InterPro" id="IPR002826">
    <property type="entry name" value="MptE-like"/>
</dbReference>
<dbReference type="KEGG" id="vsp:VS_0222"/>
<protein>
    <recommendedName>
        <fullName evidence="1">6-hydroxymethylpterin diphosphokinase MptE-like domain-containing protein</fullName>
    </recommendedName>
</protein>
<dbReference type="STRING" id="575788.VS_0222"/>
<sequence length="263" mass="31098">MQYIKYKLSNFKSFLLRFLFNLNMYFRKLLRYHFKYNKIKNLKNQHTNKRCFIIGNGPSLTKEILISLKKEKTFGVNAICKWFPELGFETTYYGIQDIRAFNALKEDILKISKSKMLMTSKISRKYGNEDRTYVFPLNYLNHNTYHDDFGSKVSKDVEQVVYDGYSINYSMIQIAMYMGFTEIYLIGMDCNYNFEDVENQYSVNHFIAQENPSLAGYKMIQALKAIKHEIDKENGIKIFDCSINGKLDLFPKQELEDILNNDK</sequence>
<gene>
    <name evidence="2" type="ordered locus">VS_0222</name>
</gene>
<dbReference type="PATRIC" id="fig|575788.5.peg.1612"/>
<dbReference type="Proteomes" id="UP000009100">
    <property type="component" value="Chromosome 1"/>
</dbReference>
<dbReference type="AlphaFoldDB" id="B7VHP1"/>
<accession>B7VHP1</accession>
<dbReference type="Pfam" id="PF01973">
    <property type="entry name" value="MptE-like"/>
    <property type="match status" value="1"/>
</dbReference>
<dbReference type="EMBL" id="FM954972">
    <property type="protein sequence ID" value="CAV17253.1"/>
    <property type="molecule type" value="Genomic_DNA"/>
</dbReference>
<dbReference type="Gene3D" id="3.90.1480.10">
    <property type="entry name" value="Alpha-2,3-sialyltransferase"/>
    <property type="match status" value="1"/>
</dbReference>
<name>B7VHP1_VIBA3</name>
<evidence type="ECO:0000313" key="3">
    <source>
        <dbReference type="Proteomes" id="UP000009100"/>
    </source>
</evidence>
<feature type="domain" description="6-hydroxymethylpterin diphosphokinase MptE-like" evidence="1">
    <location>
        <begin position="34"/>
        <end position="193"/>
    </location>
</feature>
<reference evidence="2 3" key="1">
    <citation type="submission" date="2009-02" db="EMBL/GenBank/DDBJ databases">
        <title>Vibrio splendidus str. LGP32 complete genome.</title>
        <authorList>
            <person name="Mazel D."/>
            <person name="Le Roux F."/>
        </authorList>
    </citation>
    <scope>NUCLEOTIDE SEQUENCE [LARGE SCALE GENOMIC DNA]</scope>
    <source>
        <strain evidence="2 3">LGP32</strain>
    </source>
</reference>
<evidence type="ECO:0000259" key="1">
    <source>
        <dbReference type="Pfam" id="PF01973"/>
    </source>
</evidence>
<dbReference type="HOGENOM" id="CLU_073855_0_0_6"/>
<proteinExistence type="predicted"/>
<dbReference type="eggNOG" id="COG2604">
    <property type="taxonomic scope" value="Bacteria"/>
</dbReference>
<evidence type="ECO:0000313" key="2">
    <source>
        <dbReference type="EMBL" id="CAV17253.1"/>
    </source>
</evidence>
<organism evidence="2 3">
    <name type="scientific">Vibrio atlanticus (strain LGP32)</name>
    <name type="common">Vibrio splendidus (strain Mel32)</name>
    <dbReference type="NCBI Taxonomy" id="575788"/>
    <lineage>
        <taxon>Bacteria</taxon>
        <taxon>Pseudomonadati</taxon>
        <taxon>Pseudomonadota</taxon>
        <taxon>Gammaproteobacteria</taxon>
        <taxon>Vibrionales</taxon>
        <taxon>Vibrionaceae</taxon>
        <taxon>Vibrio</taxon>
    </lineage>
</organism>